<feature type="domain" description="Dinitrogenase iron-molybdenum cofactor biosynthesis" evidence="1">
    <location>
        <begin position="13"/>
        <end position="102"/>
    </location>
</feature>
<comment type="caution">
    <text evidence="2">The sequence shown here is derived from an EMBL/GenBank/DDBJ whole genome shotgun (WGS) entry which is preliminary data.</text>
</comment>
<dbReference type="CDD" id="cd00851">
    <property type="entry name" value="MTH1175"/>
    <property type="match status" value="1"/>
</dbReference>
<dbReference type="Pfam" id="PF02579">
    <property type="entry name" value="Nitro_FeMo-Co"/>
    <property type="match status" value="1"/>
</dbReference>
<protein>
    <recommendedName>
        <fullName evidence="1">Dinitrogenase iron-molybdenum cofactor biosynthesis domain-containing protein</fullName>
    </recommendedName>
</protein>
<dbReference type="InterPro" id="IPR003731">
    <property type="entry name" value="Di-Nase_FeMo-co_biosynth"/>
</dbReference>
<dbReference type="Gene3D" id="3.30.420.130">
    <property type="entry name" value="Dinitrogenase iron-molybdenum cofactor biosynthesis domain"/>
    <property type="match status" value="1"/>
</dbReference>
<dbReference type="EMBL" id="VSSQ01006653">
    <property type="protein sequence ID" value="MPM33416.1"/>
    <property type="molecule type" value="Genomic_DNA"/>
</dbReference>
<proteinExistence type="predicted"/>
<evidence type="ECO:0000259" key="1">
    <source>
        <dbReference type="Pfam" id="PF02579"/>
    </source>
</evidence>
<sequence>MKIAIPVDDKTMESGVCPSFGRAPYFLFHDTITNESYYLDNSAVASQGGAGIRAAQVIADHGVKALLTPRCGENAVEVLRKSEVLIYKSIAGTVKQNIDAFNAEKLVLLDDFHPGFHGHEK</sequence>
<dbReference type="InterPro" id="IPR033913">
    <property type="entry name" value="MTH1175_dom"/>
</dbReference>
<dbReference type="PANTHER" id="PTHR42983">
    <property type="entry name" value="DINITROGENASE IRON-MOLYBDENUM COFACTOR PROTEIN-RELATED"/>
    <property type="match status" value="1"/>
</dbReference>
<reference evidence="2" key="1">
    <citation type="submission" date="2019-08" db="EMBL/GenBank/DDBJ databases">
        <authorList>
            <person name="Kucharzyk K."/>
            <person name="Murdoch R.W."/>
            <person name="Higgins S."/>
            <person name="Loffler F."/>
        </authorList>
    </citation>
    <scope>NUCLEOTIDE SEQUENCE</scope>
</reference>
<evidence type="ECO:0000313" key="2">
    <source>
        <dbReference type="EMBL" id="MPM33416.1"/>
    </source>
</evidence>
<dbReference type="AlphaFoldDB" id="A0A644YY00"/>
<gene>
    <name evidence="2" type="ORF">SDC9_79991</name>
</gene>
<accession>A0A644YY00</accession>
<dbReference type="SUPFAM" id="SSF53146">
    <property type="entry name" value="Nitrogenase accessory factor-like"/>
    <property type="match status" value="1"/>
</dbReference>
<dbReference type="InterPro" id="IPR036105">
    <property type="entry name" value="DiNase_FeMo-co_biosyn_sf"/>
</dbReference>
<organism evidence="2">
    <name type="scientific">bioreactor metagenome</name>
    <dbReference type="NCBI Taxonomy" id="1076179"/>
    <lineage>
        <taxon>unclassified sequences</taxon>
        <taxon>metagenomes</taxon>
        <taxon>ecological metagenomes</taxon>
    </lineage>
</organism>
<dbReference type="PANTHER" id="PTHR42983:SF1">
    <property type="entry name" value="IRON-MOLYBDENUM PROTEIN"/>
    <property type="match status" value="1"/>
</dbReference>
<name>A0A644YY00_9ZZZZ</name>